<proteinExistence type="inferred from homology"/>
<dbReference type="SUPFAM" id="SSF51735">
    <property type="entry name" value="NAD(P)-binding Rossmann-fold domains"/>
    <property type="match status" value="1"/>
</dbReference>
<dbReference type="Proteomes" id="UP000544090">
    <property type="component" value="Unassembled WGS sequence"/>
</dbReference>
<evidence type="ECO:0000256" key="1">
    <source>
        <dbReference type="ARBA" id="ARBA00006484"/>
    </source>
</evidence>
<dbReference type="InterPro" id="IPR002347">
    <property type="entry name" value="SDR_fam"/>
</dbReference>
<dbReference type="RefSeq" id="WP_168488964.1">
    <property type="nucleotide sequence ID" value="NZ_JAAZSQ010000028.1"/>
</dbReference>
<keyword evidence="2" id="KW-0560">Oxidoreductase</keyword>
<comment type="caution">
    <text evidence="3">The sequence shown here is derived from an EMBL/GenBank/DDBJ whole genome shotgun (WGS) entry which is preliminary data.</text>
</comment>
<dbReference type="CDD" id="cd05233">
    <property type="entry name" value="SDR_c"/>
    <property type="match status" value="1"/>
</dbReference>
<evidence type="ECO:0000256" key="2">
    <source>
        <dbReference type="ARBA" id="ARBA00023002"/>
    </source>
</evidence>
<keyword evidence="4" id="KW-1185">Reference proteome</keyword>
<dbReference type="PRINTS" id="PR00081">
    <property type="entry name" value="GDHRDH"/>
</dbReference>
<evidence type="ECO:0000313" key="4">
    <source>
        <dbReference type="Proteomes" id="UP000544090"/>
    </source>
</evidence>
<accession>A0A7X6QMC4</accession>
<dbReference type="Pfam" id="PF13561">
    <property type="entry name" value="adh_short_C2"/>
    <property type="match status" value="1"/>
</dbReference>
<name>A0A7X6QMC4_9MICC</name>
<dbReference type="GO" id="GO:0016616">
    <property type="term" value="F:oxidoreductase activity, acting on the CH-OH group of donors, NAD or NADP as acceptor"/>
    <property type="evidence" value="ECO:0007669"/>
    <property type="project" value="TreeGrafter"/>
</dbReference>
<evidence type="ECO:0000313" key="3">
    <source>
        <dbReference type="EMBL" id="NKX56584.1"/>
    </source>
</evidence>
<dbReference type="PANTHER" id="PTHR42760:SF115">
    <property type="entry name" value="3-OXOACYL-[ACYL-CARRIER-PROTEIN] REDUCTASE FABG"/>
    <property type="match status" value="1"/>
</dbReference>
<dbReference type="InterPro" id="IPR020904">
    <property type="entry name" value="Sc_DH/Rdtase_CS"/>
</dbReference>
<protein>
    <submittedName>
        <fullName evidence="3">D-threitol dehydrogenase</fullName>
    </submittedName>
</protein>
<sequence length="249" mass="25471">MSVDQEFSGQVAIITGAASGIGNSVARYFAERGARIVGVDLSDSVTAAMAELPGGGHHGIAQDLTAEGAAQKVVDEAVLVAGTVDILVNSAGVVLLDKALELSERMWEATIGVNLSASFKMAQAAGRVMTDKGYGRIINLASQASVIGLDQHVAYCASKAGVVGMTKVLSMEWAPQGVTVNAVSPTVVETPLGKQAWAGEKGEAMKKLIPVGRFAQPEEVAALIAFLAGANAGMITGENILIDGGYSSV</sequence>
<comment type="similarity">
    <text evidence="1">Belongs to the short-chain dehydrogenases/reductases (SDR) family.</text>
</comment>
<dbReference type="PANTHER" id="PTHR42760">
    <property type="entry name" value="SHORT-CHAIN DEHYDROGENASES/REDUCTASES FAMILY MEMBER"/>
    <property type="match status" value="1"/>
</dbReference>
<dbReference type="PRINTS" id="PR00080">
    <property type="entry name" value="SDRFAMILY"/>
</dbReference>
<dbReference type="PROSITE" id="PS00061">
    <property type="entry name" value="ADH_SHORT"/>
    <property type="match status" value="1"/>
</dbReference>
<gene>
    <name evidence="3" type="ORF">HGG74_19060</name>
</gene>
<dbReference type="InterPro" id="IPR036291">
    <property type="entry name" value="NAD(P)-bd_dom_sf"/>
</dbReference>
<dbReference type="FunFam" id="3.40.50.720:FF:000084">
    <property type="entry name" value="Short-chain dehydrogenase reductase"/>
    <property type="match status" value="1"/>
</dbReference>
<dbReference type="AlphaFoldDB" id="A0A7X6QMC4"/>
<dbReference type="Gene3D" id="3.40.50.720">
    <property type="entry name" value="NAD(P)-binding Rossmann-like Domain"/>
    <property type="match status" value="1"/>
</dbReference>
<dbReference type="EMBL" id="JAAZSQ010000028">
    <property type="protein sequence ID" value="NKX56584.1"/>
    <property type="molecule type" value="Genomic_DNA"/>
</dbReference>
<reference evidence="3 4" key="1">
    <citation type="submission" date="2020-04" db="EMBL/GenBank/DDBJ databases">
        <title>Arthrobacter sp. nov.</title>
        <authorList>
            <person name="Liu S."/>
        </authorList>
    </citation>
    <scope>NUCLEOTIDE SEQUENCE [LARGE SCALE GENOMIC DNA]</scope>
    <source>
        <strain evidence="3 4">E918</strain>
    </source>
</reference>
<organism evidence="3 4">
    <name type="scientific">Arthrobacter mobilis</name>
    <dbReference type="NCBI Taxonomy" id="2724944"/>
    <lineage>
        <taxon>Bacteria</taxon>
        <taxon>Bacillati</taxon>
        <taxon>Actinomycetota</taxon>
        <taxon>Actinomycetes</taxon>
        <taxon>Micrococcales</taxon>
        <taxon>Micrococcaceae</taxon>
        <taxon>Arthrobacter</taxon>
    </lineage>
</organism>
<dbReference type="NCBIfam" id="NF005309">
    <property type="entry name" value="PRK06841.1"/>
    <property type="match status" value="1"/>
</dbReference>